<evidence type="ECO:0000256" key="1">
    <source>
        <dbReference type="SAM" id="MobiDB-lite"/>
    </source>
</evidence>
<keyword evidence="3" id="KW-1185">Reference proteome</keyword>
<protein>
    <submittedName>
        <fullName evidence="2">Uncharacterized protein</fullName>
    </submittedName>
</protein>
<feature type="region of interest" description="Disordered" evidence="1">
    <location>
        <begin position="264"/>
        <end position="290"/>
    </location>
</feature>
<dbReference type="EMBL" id="JARBDR010000328">
    <property type="protein sequence ID" value="KAJ8316296.1"/>
    <property type="molecule type" value="Genomic_DNA"/>
</dbReference>
<organism evidence="2 3">
    <name type="scientific">Tegillarca granosa</name>
    <name type="common">Malaysian cockle</name>
    <name type="synonym">Anadara granosa</name>
    <dbReference type="NCBI Taxonomy" id="220873"/>
    <lineage>
        <taxon>Eukaryota</taxon>
        <taxon>Metazoa</taxon>
        <taxon>Spiralia</taxon>
        <taxon>Lophotrochozoa</taxon>
        <taxon>Mollusca</taxon>
        <taxon>Bivalvia</taxon>
        <taxon>Autobranchia</taxon>
        <taxon>Pteriomorphia</taxon>
        <taxon>Arcoida</taxon>
        <taxon>Arcoidea</taxon>
        <taxon>Arcidae</taxon>
        <taxon>Tegillarca</taxon>
    </lineage>
</organism>
<evidence type="ECO:0000313" key="2">
    <source>
        <dbReference type="EMBL" id="KAJ8316296.1"/>
    </source>
</evidence>
<proteinExistence type="predicted"/>
<feature type="compositionally biased region" description="Polar residues" evidence="1">
    <location>
        <begin position="272"/>
        <end position="284"/>
    </location>
</feature>
<gene>
    <name evidence="2" type="ORF">KUTeg_006310</name>
</gene>
<evidence type="ECO:0000313" key="3">
    <source>
        <dbReference type="Proteomes" id="UP001217089"/>
    </source>
</evidence>
<accession>A0ABQ9FG49</accession>
<sequence length="290" mass="33185">MLQSSLKQKGKEESPITKQIAILQTIMTQEDTETIFCTTQSIRFPLKLETTTLMLQILTVLMKVSSSIQNLNESPEEDKKESNKMTADTNITLNITEDKIKGRKPVPVPRKTKPYAGNFNKVQQPRMQETSNFRKDTLAKKQPTRLAVTSNKNRTLSLNSDDDSNFSLSNEKQFEPSHDNYRNHVLNEFAATSAYNAVKRNKEDVLLMYPYKGSENPVKYPGSISNYLQTYIEQDTKQHKPRTHIIKPFSINIEVACESNKIPQQGDELTESEQFSENADSSQFDDYMNI</sequence>
<reference evidence="2 3" key="1">
    <citation type="submission" date="2022-12" db="EMBL/GenBank/DDBJ databases">
        <title>Chromosome-level genome of Tegillarca granosa.</title>
        <authorList>
            <person name="Kim J."/>
        </authorList>
    </citation>
    <scope>NUCLEOTIDE SEQUENCE [LARGE SCALE GENOMIC DNA]</scope>
    <source>
        <strain evidence="2">Teg-2019</strain>
        <tissue evidence="2">Adductor muscle</tissue>
    </source>
</reference>
<comment type="caution">
    <text evidence="2">The sequence shown here is derived from an EMBL/GenBank/DDBJ whole genome shotgun (WGS) entry which is preliminary data.</text>
</comment>
<dbReference type="Proteomes" id="UP001217089">
    <property type="component" value="Unassembled WGS sequence"/>
</dbReference>
<name>A0ABQ9FG49_TEGGR</name>